<dbReference type="InterPro" id="IPR001412">
    <property type="entry name" value="aa-tRNA-synth_I_CS"/>
</dbReference>
<keyword evidence="7 10" id="KW-0030">Aminoacyl-tRNA synthetase</keyword>
<evidence type="ECO:0000256" key="9">
    <source>
        <dbReference type="ARBA" id="ARBA00048270"/>
    </source>
</evidence>
<evidence type="ECO:0000256" key="10">
    <source>
        <dbReference type="RuleBase" id="RU363037"/>
    </source>
</evidence>
<dbReference type="AlphaFoldDB" id="A0A0L0G622"/>
<dbReference type="InterPro" id="IPR007638">
    <property type="entry name" value="Gln-tRNA-synth_Ib_RNA-bd_2"/>
</dbReference>
<evidence type="ECO:0000256" key="11">
    <source>
        <dbReference type="SAM" id="MobiDB-lite"/>
    </source>
</evidence>
<dbReference type="RefSeq" id="XP_014158301.1">
    <property type="nucleotide sequence ID" value="XM_014302826.1"/>
</dbReference>
<evidence type="ECO:0000259" key="14">
    <source>
        <dbReference type="Pfam" id="PF04557"/>
    </source>
</evidence>
<dbReference type="CDD" id="cd00807">
    <property type="entry name" value="GlnRS_core"/>
    <property type="match status" value="1"/>
</dbReference>
<comment type="catalytic activity">
    <reaction evidence="9">
        <text>tRNA(Gln) + L-glutamine + ATP = L-glutaminyl-tRNA(Gln) + AMP + diphosphate</text>
        <dbReference type="Rhea" id="RHEA:20121"/>
        <dbReference type="Rhea" id="RHEA-COMP:9662"/>
        <dbReference type="Rhea" id="RHEA-COMP:9681"/>
        <dbReference type="ChEBI" id="CHEBI:30616"/>
        <dbReference type="ChEBI" id="CHEBI:33019"/>
        <dbReference type="ChEBI" id="CHEBI:58359"/>
        <dbReference type="ChEBI" id="CHEBI:78442"/>
        <dbReference type="ChEBI" id="CHEBI:78521"/>
        <dbReference type="ChEBI" id="CHEBI:456215"/>
        <dbReference type="EC" id="6.1.1.18"/>
    </reaction>
</comment>
<dbReference type="InterPro" id="IPR042559">
    <property type="entry name" value="Gln-tRNA-synth_Ib_RNA-bd_N_2"/>
</dbReference>
<dbReference type="FunFam" id="2.40.240.10:FF:000007">
    <property type="entry name" value="Glutamine--tRNA ligase"/>
    <property type="match status" value="1"/>
</dbReference>
<dbReference type="NCBIfam" id="TIGR00440">
    <property type="entry name" value="glnS"/>
    <property type="match status" value="1"/>
</dbReference>
<dbReference type="GeneID" id="25903896"/>
<dbReference type="InterPro" id="IPR049437">
    <property type="entry name" value="tRNA-synt_1c_C2"/>
</dbReference>
<keyword evidence="4 10" id="KW-0547">Nucleotide-binding</keyword>
<dbReference type="InterPro" id="IPR020056">
    <property type="entry name" value="Rbsml_bL25/Gln-tRNA_synth_N"/>
</dbReference>
<dbReference type="EC" id="6.1.1.18" evidence="2"/>
<dbReference type="GO" id="GO:0004819">
    <property type="term" value="F:glutamine-tRNA ligase activity"/>
    <property type="evidence" value="ECO:0007669"/>
    <property type="project" value="UniProtKB-EC"/>
</dbReference>
<evidence type="ECO:0000256" key="3">
    <source>
        <dbReference type="ARBA" id="ARBA00022598"/>
    </source>
</evidence>
<dbReference type="GO" id="GO:0017101">
    <property type="term" value="C:aminoacyl-tRNA synthetase multienzyme complex"/>
    <property type="evidence" value="ECO:0007669"/>
    <property type="project" value="TreeGrafter"/>
</dbReference>
<feature type="region of interest" description="Disordered" evidence="11">
    <location>
        <begin position="358"/>
        <end position="379"/>
    </location>
</feature>
<dbReference type="InterPro" id="IPR050132">
    <property type="entry name" value="Gln/Glu-tRNA_Ligase"/>
</dbReference>
<dbReference type="Pfam" id="PF20974">
    <property type="entry name" value="tRNA-synt_1c_C2"/>
    <property type="match status" value="1"/>
</dbReference>
<dbReference type="Gene3D" id="3.40.50.620">
    <property type="entry name" value="HUPs"/>
    <property type="match status" value="1"/>
</dbReference>
<dbReference type="InterPro" id="IPR011035">
    <property type="entry name" value="Ribosomal_bL25/Gln-tRNA_synth"/>
</dbReference>
<dbReference type="InterPro" id="IPR004514">
    <property type="entry name" value="Gln-tRNA-synth"/>
</dbReference>
<protein>
    <recommendedName>
        <fullName evidence="2">glutamine--tRNA ligase</fullName>
        <ecNumber evidence="2">6.1.1.18</ecNumber>
    </recommendedName>
    <alternativeName>
        <fullName evidence="8">Glutaminyl-tRNA synthetase</fullName>
    </alternativeName>
</protein>
<evidence type="ECO:0000256" key="4">
    <source>
        <dbReference type="ARBA" id="ARBA00022741"/>
    </source>
</evidence>
<dbReference type="PRINTS" id="PR00987">
    <property type="entry name" value="TRNASYNTHGLU"/>
</dbReference>
<reference evidence="17 18" key="1">
    <citation type="submission" date="2011-02" db="EMBL/GenBank/DDBJ databases">
        <title>The Genome Sequence of Sphaeroforma arctica JP610.</title>
        <authorList>
            <consortium name="The Broad Institute Genome Sequencing Platform"/>
            <person name="Russ C."/>
            <person name="Cuomo C."/>
            <person name="Young S.K."/>
            <person name="Zeng Q."/>
            <person name="Gargeya S."/>
            <person name="Alvarado L."/>
            <person name="Berlin A."/>
            <person name="Chapman S.B."/>
            <person name="Chen Z."/>
            <person name="Freedman E."/>
            <person name="Gellesch M."/>
            <person name="Goldberg J."/>
            <person name="Griggs A."/>
            <person name="Gujja S."/>
            <person name="Heilman E."/>
            <person name="Heiman D."/>
            <person name="Howarth C."/>
            <person name="Mehta T."/>
            <person name="Neiman D."/>
            <person name="Pearson M."/>
            <person name="Roberts A."/>
            <person name="Saif S."/>
            <person name="Shea T."/>
            <person name="Shenoy N."/>
            <person name="Sisk P."/>
            <person name="Stolte C."/>
            <person name="Sykes S."/>
            <person name="White J."/>
            <person name="Yandava C."/>
            <person name="Burger G."/>
            <person name="Gray M.W."/>
            <person name="Holland P.W.H."/>
            <person name="King N."/>
            <person name="Lang F.B.F."/>
            <person name="Roger A.J."/>
            <person name="Ruiz-Trillo I."/>
            <person name="Haas B."/>
            <person name="Nusbaum C."/>
            <person name="Birren B."/>
        </authorList>
    </citation>
    <scope>NUCLEOTIDE SEQUENCE [LARGE SCALE GENOMIC DNA]</scope>
    <source>
        <strain evidence="17 18">JP610</strain>
    </source>
</reference>
<dbReference type="PANTHER" id="PTHR43097:SF4">
    <property type="entry name" value="GLUTAMINE--TRNA LIGASE"/>
    <property type="match status" value="1"/>
</dbReference>
<evidence type="ECO:0000256" key="6">
    <source>
        <dbReference type="ARBA" id="ARBA00022917"/>
    </source>
</evidence>
<feature type="domain" description="Glutamyl/glutaminyl-tRNA synthetase class Ib catalytic" evidence="12">
    <location>
        <begin position="259"/>
        <end position="569"/>
    </location>
</feature>
<dbReference type="OrthoDB" id="10250478at2759"/>
<dbReference type="Gene3D" id="2.40.240.10">
    <property type="entry name" value="Ribosomal Protein L25, Chain P"/>
    <property type="match status" value="2"/>
</dbReference>
<dbReference type="SUPFAM" id="SSF52374">
    <property type="entry name" value="Nucleotidylyl transferase"/>
    <property type="match status" value="1"/>
</dbReference>
<evidence type="ECO:0000256" key="7">
    <source>
        <dbReference type="ARBA" id="ARBA00023146"/>
    </source>
</evidence>
<dbReference type="GO" id="GO:0006425">
    <property type="term" value="P:glutaminyl-tRNA aminoacylation"/>
    <property type="evidence" value="ECO:0007669"/>
    <property type="project" value="InterPro"/>
</dbReference>
<name>A0A0L0G622_9EUKA</name>
<feature type="domain" description="Glutaminyl-tRNA synthetase class Ib non-specific RNA-binding" evidence="14">
    <location>
        <begin position="176"/>
        <end position="250"/>
    </location>
</feature>
<dbReference type="Gene3D" id="1.10.8.1290">
    <property type="entry name" value="Glutaminyl-tRNA synthetase, non-specific RNA binding region part 1, domain 1"/>
    <property type="match status" value="1"/>
</dbReference>
<evidence type="ECO:0000259" key="13">
    <source>
        <dbReference type="Pfam" id="PF03950"/>
    </source>
</evidence>
<dbReference type="Gene3D" id="1.10.10.2420">
    <property type="match status" value="1"/>
</dbReference>
<keyword evidence="6 10" id="KW-0648">Protein biosynthesis</keyword>
<evidence type="ECO:0000313" key="18">
    <source>
        <dbReference type="Proteomes" id="UP000054560"/>
    </source>
</evidence>
<evidence type="ECO:0000313" key="17">
    <source>
        <dbReference type="EMBL" id="KNC84399.1"/>
    </source>
</evidence>
<dbReference type="GO" id="GO:0005524">
    <property type="term" value="F:ATP binding"/>
    <property type="evidence" value="ECO:0007669"/>
    <property type="project" value="UniProtKB-KW"/>
</dbReference>
<dbReference type="Proteomes" id="UP000054560">
    <property type="component" value="Unassembled WGS sequence"/>
</dbReference>
<dbReference type="STRING" id="667725.A0A0L0G622"/>
<dbReference type="InterPro" id="IPR014729">
    <property type="entry name" value="Rossmann-like_a/b/a_fold"/>
</dbReference>
<dbReference type="Pfam" id="PF03950">
    <property type="entry name" value="tRNA-synt_1c_C"/>
    <property type="match status" value="1"/>
</dbReference>
<keyword evidence="18" id="KW-1185">Reference proteome</keyword>
<dbReference type="Pfam" id="PF04558">
    <property type="entry name" value="tRNA_synt_1c_R1"/>
    <property type="match status" value="1"/>
</dbReference>
<evidence type="ECO:0000256" key="2">
    <source>
        <dbReference type="ARBA" id="ARBA00012836"/>
    </source>
</evidence>
<dbReference type="eggNOG" id="KOG1148">
    <property type="taxonomic scope" value="Eukaryota"/>
</dbReference>
<dbReference type="PROSITE" id="PS00178">
    <property type="entry name" value="AA_TRNA_LIGASE_I"/>
    <property type="match status" value="1"/>
</dbReference>
<dbReference type="FunFam" id="3.40.50.620:FF:000037">
    <property type="entry name" value="Glutamine--tRNA ligase cytoplasmic"/>
    <property type="match status" value="1"/>
</dbReference>
<gene>
    <name evidence="17" type="ORF">SARC_03392</name>
</gene>
<dbReference type="InterPro" id="IPR020059">
    <property type="entry name" value="Glu/Gln-tRNA-synth_Ib_codon-bd"/>
</dbReference>
<evidence type="ECO:0000259" key="15">
    <source>
        <dbReference type="Pfam" id="PF04558"/>
    </source>
</evidence>
<keyword evidence="5 10" id="KW-0067">ATP-binding</keyword>
<sequence>MADSLPKEQLDVLTNVYHLTTKKQLSDVAKKPKTVEKLVDISKVAGISAGTPADKNVATILYAFSSKFPEKNRTESRDYVAKCIAEGKIKNTMQLEAACEYFEDIENFDKPVDQSKFEKNCGVGVEVTDEQVEQVVKDVFADMKEKIEAERYRTEMKPIISAVKAKQPWAAGKPIMQSIDKCMLELLGPKDDRDKVVKVKKEKKPVKTEQAVEADSAKDYVGAVAMFHKVGENYKTQGYVTTPHTMDLLKQHLKETGGKVVTRFPPEPNGILHIGHAKAMNLNFGYAKANDGICYLRYDDTNPEAEEDRYFKGIRDMVEWLGHEPYKVTHSSDYFERLYDCAIELIKRDKAYVDHQTAEQIKAERGGEKGEGERTESPYRNRPIAESLRIFEEMRQGLWAEGSAILRMKMDMKNGNPQMWDLIAYRIKFSHHVRTGNAWCIYPSYDFTHCLCDSFENISHSLCTMEFTQARVSYYWLCNALDIYCPVQWEYSRLNLTNTILSKRKVLKLIAEGYVNDWDDPRLHTLPALKRRGFTPKAINRLCDQVGITVNTTTIAMARLDGCVRDDLNVIAPRAMALLDPIKVTISNFKEDKKDAVDVPNIPFNESAGNHTLQFDKVLYIDRDDYRDAADKNYRRFAQDQSIGLKYRGVVLFCEDVTRNSANEVTEITACYEELTKENKPKAFIHWVCNPIPCEIRLYDILLRDDGDEDGKNFLKNVNSQSLIVKPNALVDPSVRDAPVGTQYQFERVGYFCKDPDSTADRPVFNLTVSLKEDAGKV</sequence>
<evidence type="ECO:0000256" key="8">
    <source>
        <dbReference type="ARBA" id="ARBA00030466"/>
    </source>
</evidence>
<dbReference type="GO" id="GO:0005829">
    <property type="term" value="C:cytosol"/>
    <property type="evidence" value="ECO:0007669"/>
    <property type="project" value="TreeGrafter"/>
</dbReference>
<dbReference type="PANTHER" id="PTHR43097">
    <property type="entry name" value="GLUTAMINE-TRNA LIGASE"/>
    <property type="match status" value="1"/>
</dbReference>
<feature type="domain" description="Glutaminyl-tRNA synthetase class Ib non-specific RNA-binding" evidence="15">
    <location>
        <begin position="22"/>
        <end position="171"/>
    </location>
</feature>
<proteinExistence type="inferred from homology"/>
<dbReference type="SUPFAM" id="SSF50715">
    <property type="entry name" value="Ribosomal protein L25-like"/>
    <property type="match status" value="1"/>
</dbReference>
<evidence type="ECO:0000256" key="5">
    <source>
        <dbReference type="ARBA" id="ARBA00022840"/>
    </source>
</evidence>
<evidence type="ECO:0000259" key="12">
    <source>
        <dbReference type="Pfam" id="PF00749"/>
    </source>
</evidence>
<feature type="domain" description="tRNA synthetases class I (E and Q) anti-codon binding" evidence="16">
    <location>
        <begin position="684"/>
        <end position="755"/>
    </location>
</feature>
<dbReference type="InterPro" id="IPR020058">
    <property type="entry name" value="Glu/Gln-tRNA-synth_Ib_cat-dom"/>
</dbReference>
<accession>A0A0L0G622</accession>
<feature type="domain" description="Glutamyl/glutaminyl-tRNA synthetase class Ib anti-codon binding" evidence="13">
    <location>
        <begin position="572"/>
        <end position="672"/>
    </location>
</feature>
<dbReference type="FunFam" id="1.10.10.2420:FF:000001">
    <property type="entry name" value="Glutamine--tRNA ligase cytoplasmic"/>
    <property type="match status" value="1"/>
</dbReference>
<keyword evidence="3 10" id="KW-0436">Ligase</keyword>
<dbReference type="InterPro" id="IPR000924">
    <property type="entry name" value="Glu/Gln-tRNA-synth"/>
</dbReference>
<dbReference type="Pfam" id="PF00749">
    <property type="entry name" value="tRNA-synt_1c"/>
    <property type="match status" value="1"/>
</dbReference>
<dbReference type="EMBL" id="KQ241767">
    <property type="protein sequence ID" value="KNC84399.1"/>
    <property type="molecule type" value="Genomic_DNA"/>
</dbReference>
<evidence type="ECO:0000259" key="16">
    <source>
        <dbReference type="Pfam" id="PF20974"/>
    </source>
</evidence>
<evidence type="ECO:0000256" key="1">
    <source>
        <dbReference type="ARBA" id="ARBA00005594"/>
    </source>
</evidence>
<dbReference type="Pfam" id="PF04557">
    <property type="entry name" value="tRNA_synt_1c_R2"/>
    <property type="match status" value="1"/>
</dbReference>
<dbReference type="InterPro" id="IPR042558">
    <property type="entry name" value="Gln-tRNA-synth_Ib_RNA-bd_N_1"/>
</dbReference>
<comment type="similarity">
    <text evidence="1 10">Belongs to the class-I aminoacyl-tRNA synthetase family.</text>
</comment>
<organism evidence="17 18">
    <name type="scientific">Sphaeroforma arctica JP610</name>
    <dbReference type="NCBI Taxonomy" id="667725"/>
    <lineage>
        <taxon>Eukaryota</taxon>
        <taxon>Ichthyosporea</taxon>
        <taxon>Ichthyophonida</taxon>
        <taxon>Sphaeroforma</taxon>
    </lineage>
</organism>
<dbReference type="InterPro" id="IPR007639">
    <property type="entry name" value="Gln-tRNA-synth_Ib_RNA-bd_N"/>
</dbReference>